<dbReference type="AlphaFoldDB" id="A0A0B7ASH5"/>
<accession>A0A0B7ASH5</accession>
<proteinExistence type="predicted"/>
<protein>
    <submittedName>
        <fullName evidence="1">Uncharacterized protein</fullName>
    </submittedName>
</protein>
<dbReference type="EMBL" id="HACG01037074">
    <property type="protein sequence ID" value="CEK83939.1"/>
    <property type="molecule type" value="Transcribed_RNA"/>
</dbReference>
<name>A0A0B7ASH5_9EUPU</name>
<organism evidence="1">
    <name type="scientific">Arion vulgaris</name>
    <dbReference type="NCBI Taxonomy" id="1028688"/>
    <lineage>
        <taxon>Eukaryota</taxon>
        <taxon>Metazoa</taxon>
        <taxon>Spiralia</taxon>
        <taxon>Lophotrochozoa</taxon>
        <taxon>Mollusca</taxon>
        <taxon>Gastropoda</taxon>
        <taxon>Heterobranchia</taxon>
        <taxon>Euthyneura</taxon>
        <taxon>Panpulmonata</taxon>
        <taxon>Eupulmonata</taxon>
        <taxon>Stylommatophora</taxon>
        <taxon>Helicina</taxon>
        <taxon>Arionoidea</taxon>
        <taxon>Arionidae</taxon>
        <taxon>Arion</taxon>
    </lineage>
</organism>
<evidence type="ECO:0000313" key="1">
    <source>
        <dbReference type="EMBL" id="CEK83939.1"/>
    </source>
</evidence>
<gene>
    <name evidence="1" type="primary">ORF139870</name>
</gene>
<reference evidence="1" key="1">
    <citation type="submission" date="2014-12" db="EMBL/GenBank/DDBJ databases">
        <title>Insight into the proteome of Arion vulgaris.</title>
        <authorList>
            <person name="Aradska J."/>
            <person name="Bulat T."/>
            <person name="Smidak R."/>
            <person name="Sarate P."/>
            <person name="Gangsoo J."/>
            <person name="Sialana F."/>
            <person name="Bilban M."/>
            <person name="Lubec G."/>
        </authorList>
    </citation>
    <scope>NUCLEOTIDE SEQUENCE</scope>
    <source>
        <tissue evidence="1">Skin</tissue>
    </source>
</reference>
<sequence>MAYFGVRTLATVAAGETGANAEDGLSALSTLLHEITNNTGSRIQIINMDFKIQTRHHENKNTIFNTIFLPTSCYQYQT</sequence>